<dbReference type="GO" id="GO:0036088">
    <property type="term" value="P:D-serine catabolic process"/>
    <property type="evidence" value="ECO:0007669"/>
    <property type="project" value="TreeGrafter"/>
</dbReference>
<name>A0A2R8ANR6_9RHOB</name>
<dbReference type="Gene3D" id="2.40.37.20">
    <property type="entry name" value="D-serine dehydratase-like domain"/>
    <property type="match status" value="1"/>
</dbReference>
<dbReference type="SUPFAM" id="SSF51419">
    <property type="entry name" value="PLP-binding barrel"/>
    <property type="match status" value="1"/>
</dbReference>
<dbReference type="PANTHER" id="PTHR28004:SF2">
    <property type="entry name" value="D-SERINE DEHYDRATASE"/>
    <property type="match status" value="1"/>
</dbReference>
<feature type="domain" description="D-serine dehydratase-like" evidence="3">
    <location>
        <begin position="278"/>
        <end position="364"/>
    </location>
</feature>
<dbReference type="InterPro" id="IPR001608">
    <property type="entry name" value="Ala_racemase_N"/>
</dbReference>
<accession>A0A2R8ANR6</accession>
<dbReference type="Gene3D" id="3.20.20.10">
    <property type="entry name" value="Alanine racemase"/>
    <property type="match status" value="1"/>
</dbReference>
<comment type="similarity">
    <text evidence="1">Belongs to the DSD1 family.</text>
</comment>
<evidence type="ECO:0000313" key="5">
    <source>
        <dbReference type="Proteomes" id="UP000244904"/>
    </source>
</evidence>
<reference evidence="5" key="1">
    <citation type="submission" date="2018-03" db="EMBL/GenBank/DDBJ databases">
        <authorList>
            <person name="Rodrigo-Torres L."/>
            <person name="Arahal R. D."/>
            <person name="Lucena T."/>
        </authorList>
    </citation>
    <scope>NUCLEOTIDE SEQUENCE [LARGE SCALE GENOMIC DNA]</scope>
    <source>
        <strain evidence="5">CECT 8871</strain>
    </source>
</reference>
<dbReference type="Pfam" id="PF14031">
    <property type="entry name" value="D-ser_dehydrat"/>
    <property type="match status" value="1"/>
</dbReference>
<dbReference type="Proteomes" id="UP000244904">
    <property type="component" value="Unassembled WGS sequence"/>
</dbReference>
<dbReference type="InterPro" id="IPR029066">
    <property type="entry name" value="PLP-binding_barrel"/>
</dbReference>
<evidence type="ECO:0000313" key="4">
    <source>
        <dbReference type="EMBL" id="SPF77504.1"/>
    </source>
</evidence>
<protein>
    <submittedName>
        <fullName evidence="4">3-hydroxy-D-aspartate aldolase</fullName>
        <ecNumber evidence="4">4.1.3.41</ecNumber>
    </submittedName>
</protein>
<dbReference type="PANTHER" id="PTHR28004">
    <property type="entry name" value="ZGC:162816-RELATED"/>
    <property type="match status" value="1"/>
</dbReference>
<organism evidence="4 5">
    <name type="scientific">Pseudoprimorskyibacter insulae</name>
    <dbReference type="NCBI Taxonomy" id="1695997"/>
    <lineage>
        <taxon>Bacteria</taxon>
        <taxon>Pseudomonadati</taxon>
        <taxon>Pseudomonadota</taxon>
        <taxon>Alphaproteobacteria</taxon>
        <taxon>Rhodobacterales</taxon>
        <taxon>Paracoccaceae</taxon>
        <taxon>Pseudoprimorskyibacter</taxon>
    </lineage>
</organism>
<dbReference type="SMART" id="SM01119">
    <property type="entry name" value="D-ser_dehydrat"/>
    <property type="match status" value="1"/>
</dbReference>
<dbReference type="AlphaFoldDB" id="A0A2R8ANR6"/>
<dbReference type="InterPro" id="IPR026956">
    <property type="entry name" value="D-ser_dehydrat-like_dom"/>
</dbReference>
<keyword evidence="5" id="KW-1185">Reference proteome</keyword>
<dbReference type="EMBL" id="OMOJ01000001">
    <property type="protein sequence ID" value="SPF77504.1"/>
    <property type="molecule type" value="Genomic_DNA"/>
</dbReference>
<dbReference type="GO" id="GO:0008721">
    <property type="term" value="F:D-serine ammonia-lyase activity"/>
    <property type="evidence" value="ECO:0007669"/>
    <property type="project" value="TreeGrafter"/>
</dbReference>
<sequence length="381" mass="39812">MSFEGLEVGYDIPAKPGMAVSDIATPALVIDLDALEANLRKMGAMAAGMGVALRPHGKMHKSADVARLQHDIGGASGICCQKVSEAEAFIRAGITDVLVTNQVRGAKVDRLARLPLLGAKVGVCVDDLASVAELAEAAARHGTELRVLVEIECGGGRCGVVDPADVVTIAKAVIDAPGLTFDGIQAYHGSLQHVQTYADRLKGFEAQIATVQAAIKALTEAGIACPTVTGAGSGSFEFEGRSGIYTELQCGSYAFMDVDYGRIEAEGGGRLDGDWRNALFVAATIISKTRPGLAVGDAGLKAMTTESGLPTVFGRSDVHAAGVSDEHSNLSDPTDSLKIGDRLRLIPGHCDPTCNLHDWYVAIRGDTVEALWPVTARGKSF</sequence>
<dbReference type="InterPro" id="IPR042208">
    <property type="entry name" value="D-ser_dehydrat-like_sf"/>
</dbReference>
<dbReference type="InterPro" id="IPR051466">
    <property type="entry name" value="D-amino_acid_metab_enzyme"/>
</dbReference>
<dbReference type="OrthoDB" id="9772497at2"/>
<proteinExistence type="inferred from homology"/>
<dbReference type="Pfam" id="PF01168">
    <property type="entry name" value="Ala_racemase_N"/>
    <property type="match status" value="1"/>
</dbReference>
<dbReference type="EC" id="4.1.3.41" evidence="4"/>
<evidence type="ECO:0000256" key="2">
    <source>
        <dbReference type="ARBA" id="ARBA00023239"/>
    </source>
</evidence>
<dbReference type="RefSeq" id="WP_108884216.1">
    <property type="nucleotide sequence ID" value="NZ_OMOJ01000001.1"/>
</dbReference>
<evidence type="ECO:0000259" key="3">
    <source>
        <dbReference type="SMART" id="SM01119"/>
    </source>
</evidence>
<gene>
    <name evidence="4" type="primary">dhaa</name>
    <name evidence="4" type="ORF">PRI8871_00087</name>
</gene>
<evidence type="ECO:0000256" key="1">
    <source>
        <dbReference type="ARBA" id="ARBA00005323"/>
    </source>
</evidence>
<keyword evidence="2 4" id="KW-0456">Lyase</keyword>
<dbReference type="CDD" id="cd06819">
    <property type="entry name" value="PLPDE_III_LS_D-TA"/>
    <property type="match status" value="1"/>
</dbReference>